<dbReference type="PROSITE" id="PS51012">
    <property type="entry name" value="ABC_TM2"/>
    <property type="match status" value="1"/>
</dbReference>
<keyword evidence="3 5" id="KW-1133">Transmembrane helix</keyword>
<dbReference type="PIRSF" id="PIRSF006648">
    <property type="entry name" value="DrrB"/>
    <property type="match status" value="1"/>
</dbReference>
<dbReference type="STRING" id="1122930.SAMN02745168_0045"/>
<evidence type="ECO:0000256" key="4">
    <source>
        <dbReference type="ARBA" id="ARBA00023136"/>
    </source>
</evidence>
<evidence type="ECO:0000256" key="3">
    <source>
        <dbReference type="ARBA" id="ARBA00022989"/>
    </source>
</evidence>
<comment type="subcellular location">
    <subcellularLocation>
        <location evidence="5">Cell membrane</location>
        <topology evidence="5">Multi-pass membrane protein</topology>
    </subcellularLocation>
    <subcellularLocation>
        <location evidence="1">Membrane</location>
        <topology evidence="1">Multi-pass membrane protein</topology>
    </subcellularLocation>
</comment>
<comment type="similarity">
    <text evidence="5">Belongs to the ABC-2 integral membrane protein family.</text>
</comment>
<evidence type="ECO:0000256" key="2">
    <source>
        <dbReference type="ARBA" id="ARBA00022692"/>
    </source>
</evidence>
<dbReference type="GO" id="GO:0043190">
    <property type="term" value="C:ATP-binding cassette (ABC) transporter complex"/>
    <property type="evidence" value="ECO:0007669"/>
    <property type="project" value="InterPro"/>
</dbReference>
<dbReference type="InterPro" id="IPR000412">
    <property type="entry name" value="ABC_2_transport"/>
</dbReference>
<keyword evidence="4 5" id="KW-0472">Membrane</keyword>
<dbReference type="OrthoDB" id="162334at2"/>
<dbReference type="PANTHER" id="PTHR43229:SF2">
    <property type="entry name" value="NODULATION PROTEIN J"/>
    <property type="match status" value="1"/>
</dbReference>
<dbReference type="InterPro" id="IPR013525">
    <property type="entry name" value="ABC2_TM"/>
</dbReference>
<gene>
    <name evidence="7" type="ORF">SAMN02745168_0045</name>
</gene>
<feature type="transmembrane region" description="Helical" evidence="5">
    <location>
        <begin position="265"/>
        <end position="286"/>
    </location>
</feature>
<name>A0A1W2CKT2_9FIRM</name>
<feature type="domain" description="ABC transmembrane type-2" evidence="6">
    <location>
        <begin position="20"/>
        <end position="289"/>
    </location>
</feature>
<dbReference type="RefSeq" id="WP_084235472.1">
    <property type="nucleotide sequence ID" value="NZ_FWXW01000010.1"/>
</dbReference>
<reference evidence="7 8" key="1">
    <citation type="submission" date="2017-04" db="EMBL/GenBank/DDBJ databases">
        <authorList>
            <person name="Afonso C.L."/>
            <person name="Miller P.J."/>
            <person name="Scott M.A."/>
            <person name="Spackman E."/>
            <person name="Goraichik I."/>
            <person name="Dimitrov K.M."/>
            <person name="Suarez D.L."/>
            <person name="Swayne D.E."/>
        </authorList>
    </citation>
    <scope>NUCLEOTIDE SEQUENCE [LARGE SCALE GENOMIC DNA]</scope>
    <source>
        <strain evidence="7 8">DSM 12816</strain>
    </source>
</reference>
<proteinExistence type="inferred from homology"/>
<feature type="transmembrane region" description="Helical" evidence="5">
    <location>
        <begin position="148"/>
        <end position="172"/>
    </location>
</feature>
<dbReference type="Pfam" id="PF01061">
    <property type="entry name" value="ABC2_membrane"/>
    <property type="match status" value="1"/>
</dbReference>
<keyword evidence="8" id="KW-1185">Reference proteome</keyword>
<evidence type="ECO:0000256" key="1">
    <source>
        <dbReference type="ARBA" id="ARBA00004141"/>
    </source>
</evidence>
<evidence type="ECO:0000313" key="8">
    <source>
        <dbReference type="Proteomes" id="UP000192790"/>
    </source>
</evidence>
<dbReference type="GO" id="GO:0140359">
    <property type="term" value="F:ABC-type transporter activity"/>
    <property type="evidence" value="ECO:0007669"/>
    <property type="project" value="InterPro"/>
</dbReference>
<dbReference type="InterPro" id="IPR047817">
    <property type="entry name" value="ABC2_TM_bact-type"/>
</dbReference>
<dbReference type="EMBL" id="FWXW01000010">
    <property type="protein sequence ID" value="SMC85626.1"/>
    <property type="molecule type" value="Genomic_DNA"/>
</dbReference>
<dbReference type="AlphaFoldDB" id="A0A1W2CKT2"/>
<dbReference type="Proteomes" id="UP000192790">
    <property type="component" value="Unassembled WGS sequence"/>
</dbReference>
<feature type="transmembrane region" description="Helical" evidence="5">
    <location>
        <begin position="20"/>
        <end position="39"/>
    </location>
</feature>
<keyword evidence="5" id="KW-1003">Cell membrane</keyword>
<dbReference type="InterPro" id="IPR051784">
    <property type="entry name" value="Nod_factor_ABC_transporter"/>
</dbReference>
<organism evidence="7 8">
    <name type="scientific">Papillibacter cinnamivorans DSM 12816</name>
    <dbReference type="NCBI Taxonomy" id="1122930"/>
    <lineage>
        <taxon>Bacteria</taxon>
        <taxon>Bacillati</taxon>
        <taxon>Bacillota</taxon>
        <taxon>Clostridia</taxon>
        <taxon>Eubacteriales</taxon>
        <taxon>Oscillospiraceae</taxon>
        <taxon>Papillibacter</taxon>
    </lineage>
</organism>
<accession>A0A1W2CKT2</accession>
<keyword evidence="2 5" id="KW-0812">Transmembrane</keyword>
<dbReference type="PANTHER" id="PTHR43229">
    <property type="entry name" value="NODULATION PROTEIN J"/>
    <property type="match status" value="1"/>
</dbReference>
<sequence length="291" mass="31586">MTAVTTMIERNIKVFFRNRASVFFSLLSMLIIIMLYALFLGDLNVQSIQATTGDVEGIRWLVDTWIMAGILVVNSVTVSMGVFGIMVQDREEKRLQAFLVSPVSRGRIVLGYVLSAWIIGAIMTTITFLAAIAYIVAGGGEVPDAFTAARIFGLILLNVFSGTCFVFFLVNFARSSNALGAMATILGTMIGFVTGIYIPIGVLPEGVQTFTKLIPATHGTTLMRQVFTQAAADKVFAGAPQAVREAFFKEMGITMYWGGSPVPDWIMLLVLAGSGLLFLGLSVLVLRKKRD</sequence>
<evidence type="ECO:0000256" key="5">
    <source>
        <dbReference type="RuleBase" id="RU361157"/>
    </source>
</evidence>
<feature type="transmembrane region" description="Helical" evidence="5">
    <location>
        <begin position="65"/>
        <end position="87"/>
    </location>
</feature>
<evidence type="ECO:0000259" key="6">
    <source>
        <dbReference type="PROSITE" id="PS51012"/>
    </source>
</evidence>
<protein>
    <recommendedName>
        <fullName evidence="5">Transport permease protein</fullName>
    </recommendedName>
</protein>
<feature type="transmembrane region" description="Helical" evidence="5">
    <location>
        <begin position="108"/>
        <end position="136"/>
    </location>
</feature>
<evidence type="ECO:0000313" key="7">
    <source>
        <dbReference type="EMBL" id="SMC85626.1"/>
    </source>
</evidence>
<keyword evidence="5" id="KW-0813">Transport</keyword>
<feature type="transmembrane region" description="Helical" evidence="5">
    <location>
        <begin position="179"/>
        <end position="200"/>
    </location>
</feature>